<dbReference type="InterPro" id="IPR036390">
    <property type="entry name" value="WH_DNA-bd_sf"/>
</dbReference>
<dbReference type="InterPro" id="IPR036388">
    <property type="entry name" value="WH-like_DNA-bd_sf"/>
</dbReference>
<dbReference type="Proteomes" id="UP000715095">
    <property type="component" value="Unassembled WGS sequence"/>
</dbReference>
<dbReference type="CDD" id="cd00090">
    <property type="entry name" value="HTH_ARSR"/>
    <property type="match status" value="1"/>
</dbReference>
<comment type="caution">
    <text evidence="6">The sequence shown here is derived from an EMBL/GenBank/DDBJ whole genome shotgun (WGS) entry which is preliminary data.</text>
</comment>
<evidence type="ECO:0000313" key="7">
    <source>
        <dbReference type="Proteomes" id="UP000715095"/>
    </source>
</evidence>
<keyword evidence="1" id="KW-0059">Arsenical resistance</keyword>
<dbReference type="PANTHER" id="PTHR33154">
    <property type="entry name" value="TRANSCRIPTIONAL REGULATOR, ARSR FAMILY"/>
    <property type="match status" value="1"/>
</dbReference>
<dbReference type="PRINTS" id="PR00778">
    <property type="entry name" value="HTHARSR"/>
</dbReference>
<evidence type="ECO:0000259" key="5">
    <source>
        <dbReference type="PROSITE" id="PS50987"/>
    </source>
</evidence>
<evidence type="ECO:0000256" key="3">
    <source>
        <dbReference type="ARBA" id="ARBA00023125"/>
    </source>
</evidence>
<keyword evidence="2" id="KW-0805">Transcription regulation</keyword>
<dbReference type="NCBIfam" id="NF033788">
    <property type="entry name" value="HTH_metalloreg"/>
    <property type="match status" value="1"/>
</dbReference>
<dbReference type="SMART" id="SM00418">
    <property type="entry name" value="HTH_ARSR"/>
    <property type="match status" value="1"/>
</dbReference>
<dbReference type="InterPro" id="IPR011991">
    <property type="entry name" value="ArsR-like_HTH"/>
</dbReference>
<organism evidence="6 7">
    <name type="scientific">Sutterella massiliensis</name>
    <dbReference type="NCBI Taxonomy" id="1816689"/>
    <lineage>
        <taxon>Bacteria</taxon>
        <taxon>Pseudomonadati</taxon>
        <taxon>Pseudomonadota</taxon>
        <taxon>Betaproteobacteria</taxon>
        <taxon>Burkholderiales</taxon>
        <taxon>Sutterellaceae</taxon>
        <taxon>Sutterella</taxon>
    </lineage>
</organism>
<dbReference type="PROSITE" id="PS50987">
    <property type="entry name" value="HTH_ARSR_2"/>
    <property type="match status" value="1"/>
</dbReference>
<proteinExistence type="predicted"/>
<dbReference type="RefSeq" id="WP_205104289.1">
    <property type="nucleotide sequence ID" value="NZ_JACJJC010000023.1"/>
</dbReference>
<evidence type="ECO:0000256" key="4">
    <source>
        <dbReference type="ARBA" id="ARBA00023163"/>
    </source>
</evidence>
<sequence length="121" mass="13231">MPDSPRLPHVHPGSSAAALAGLPEAARFEPVAEVFKQLSDACRCRIFLLLCHSEECVINIAAAVGMSSPAVAHHLRLLRMAGLVTTRREGKEVFYRVADTELARAMHRMIEEVMHLSCVSA</sequence>
<dbReference type="EMBL" id="JACJJC010000023">
    <property type="protein sequence ID" value="MBM6704868.1"/>
    <property type="molecule type" value="Genomic_DNA"/>
</dbReference>
<dbReference type="SUPFAM" id="SSF46785">
    <property type="entry name" value="Winged helix' DNA-binding domain"/>
    <property type="match status" value="1"/>
</dbReference>
<keyword evidence="4" id="KW-0804">Transcription</keyword>
<dbReference type="InterPro" id="IPR051081">
    <property type="entry name" value="HTH_MetalResp_TranReg"/>
</dbReference>
<dbReference type="Pfam" id="PF01022">
    <property type="entry name" value="HTH_5"/>
    <property type="match status" value="1"/>
</dbReference>
<accession>A0ABS2DU69</accession>
<keyword evidence="7" id="KW-1185">Reference proteome</keyword>
<evidence type="ECO:0000256" key="1">
    <source>
        <dbReference type="ARBA" id="ARBA00022849"/>
    </source>
</evidence>
<reference evidence="6 7" key="1">
    <citation type="journal article" date="2021" name="Sci. Rep.">
        <title>The distribution of antibiotic resistance genes in chicken gut microbiota commensals.</title>
        <authorList>
            <person name="Juricova H."/>
            <person name="Matiasovicova J."/>
            <person name="Kubasova T."/>
            <person name="Cejkova D."/>
            <person name="Rychlik I."/>
        </authorList>
    </citation>
    <scope>NUCLEOTIDE SEQUENCE [LARGE SCALE GENOMIC DNA]</scope>
    <source>
        <strain evidence="6 7">An829</strain>
    </source>
</reference>
<evidence type="ECO:0000256" key="2">
    <source>
        <dbReference type="ARBA" id="ARBA00023015"/>
    </source>
</evidence>
<dbReference type="Gene3D" id="1.10.10.10">
    <property type="entry name" value="Winged helix-like DNA-binding domain superfamily/Winged helix DNA-binding domain"/>
    <property type="match status" value="1"/>
</dbReference>
<evidence type="ECO:0000313" key="6">
    <source>
        <dbReference type="EMBL" id="MBM6704868.1"/>
    </source>
</evidence>
<name>A0ABS2DU69_9BURK</name>
<protein>
    <submittedName>
        <fullName evidence="6">Helix-turn-helix transcriptional regulator</fullName>
    </submittedName>
</protein>
<dbReference type="InterPro" id="IPR001845">
    <property type="entry name" value="HTH_ArsR_DNA-bd_dom"/>
</dbReference>
<gene>
    <name evidence="6" type="ORF">H6A60_10300</name>
</gene>
<keyword evidence="3" id="KW-0238">DNA-binding</keyword>
<dbReference type="PANTHER" id="PTHR33154:SF18">
    <property type="entry name" value="ARSENICAL RESISTANCE OPERON REPRESSOR"/>
    <property type="match status" value="1"/>
</dbReference>
<feature type="domain" description="HTH arsR-type" evidence="5">
    <location>
        <begin position="23"/>
        <end position="117"/>
    </location>
</feature>